<evidence type="ECO:0000313" key="2">
    <source>
        <dbReference type="Proteomes" id="UP001153737"/>
    </source>
</evidence>
<dbReference type="EMBL" id="OU896717">
    <property type="protein sequence ID" value="CAG9814605.1"/>
    <property type="molecule type" value="Genomic_DNA"/>
</dbReference>
<organism evidence="1 2">
    <name type="scientific">Phaedon cochleariae</name>
    <name type="common">Mustard beetle</name>
    <dbReference type="NCBI Taxonomy" id="80249"/>
    <lineage>
        <taxon>Eukaryota</taxon>
        <taxon>Metazoa</taxon>
        <taxon>Ecdysozoa</taxon>
        <taxon>Arthropoda</taxon>
        <taxon>Hexapoda</taxon>
        <taxon>Insecta</taxon>
        <taxon>Pterygota</taxon>
        <taxon>Neoptera</taxon>
        <taxon>Endopterygota</taxon>
        <taxon>Coleoptera</taxon>
        <taxon>Polyphaga</taxon>
        <taxon>Cucujiformia</taxon>
        <taxon>Chrysomeloidea</taxon>
        <taxon>Chrysomelidae</taxon>
        <taxon>Chrysomelinae</taxon>
        <taxon>Chrysomelini</taxon>
        <taxon>Phaedon</taxon>
    </lineage>
</organism>
<dbReference type="Proteomes" id="UP001153737">
    <property type="component" value="Chromosome 11"/>
</dbReference>
<protein>
    <submittedName>
        <fullName evidence="1">Uncharacterized protein</fullName>
    </submittedName>
</protein>
<reference evidence="1" key="1">
    <citation type="submission" date="2022-01" db="EMBL/GenBank/DDBJ databases">
        <authorList>
            <person name="King R."/>
        </authorList>
    </citation>
    <scope>NUCLEOTIDE SEQUENCE</scope>
</reference>
<evidence type="ECO:0000313" key="1">
    <source>
        <dbReference type="EMBL" id="CAG9814605.1"/>
    </source>
</evidence>
<gene>
    <name evidence="1" type="ORF">PHAECO_LOCUS2788</name>
</gene>
<reference evidence="1" key="2">
    <citation type="submission" date="2022-10" db="EMBL/GenBank/DDBJ databases">
        <authorList>
            <consortium name="ENA_rothamsted_submissions"/>
            <consortium name="culmorum"/>
            <person name="King R."/>
        </authorList>
    </citation>
    <scope>NUCLEOTIDE SEQUENCE</scope>
</reference>
<dbReference type="OrthoDB" id="7836314at2759"/>
<sequence length="143" mass="15217">MYKASTGALDVRTLFIATYRNAAYGSNFTPNKSMCVTVEQARLLAMDGFDRLATYALNLPNSLVLLTPLAGSIFSRDDIAKIAQDIGVTPIQVLCAINNSCQSGGQYLNRSSINIAVVASIVATRNIKDEDVAASIVGKTIPS</sequence>
<name>A0A9N9SCL9_PHACE</name>
<accession>A0A9N9SCL9</accession>
<keyword evidence="2" id="KW-1185">Reference proteome</keyword>
<proteinExistence type="predicted"/>
<dbReference type="AlphaFoldDB" id="A0A9N9SCL9"/>